<dbReference type="Proteomes" id="UP000001019">
    <property type="component" value="Chromosome"/>
</dbReference>
<name>A0AAP0VHG2_YERPE</name>
<gene>
    <name evidence="1" type="primary">nagC3</name>
    <name evidence="1" type="ordered locus">YP_1503</name>
</gene>
<dbReference type="AlphaFoldDB" id="A0AAP0VHG2"/>
<sequence>MAMAMAHSTKPAGAVTQAIADIRMVLDIEEVVVNESVGLTDGMLDRVRKSLQAFPARFNLPVTPMLGGGTYRMTECCQRSSASVRRVHDRPGVMSR</sequence>
<evidence type="ECO:0000313" key="1">
    <source>
        <dbReference type="EMBL" id="AAS61742.1"/>
    </source>
</evidence>
<protein>
    <submittedName>
        <fullName evidence="1">Transcriptional regulators</fullName>
    </submittedName>
</protein>
<accession>A0AAP0VHG2</accession>
<dbReference type="EMBL" id="AE017042">
    <property type="protein sequence ID" value="AAS61742.1"/>
    <property type="molecule type" value="Genomic_DNA"/>
</dbReference>
<proteinExistence type="predicted"/>
<reference evidence="2" key="1">
    <citation type="journal article" date="2004" name="DNA Res.">
        <title>Complete genome sequence of Yersinia pestis strain 91001, an isolate avirulent to humans.</title>
        <authorList>
            <person name="Song Y."/>
            <person name="Tong Z."/>
            <person name="Wang J."/>
            <person name="Wang L."/>
            <person name="Guo Z."/>
            <person name="Han Y."/>
            <person name="Zhang J."/>
            <person name="Pei D."/>
            <person name="Zhou D."/>
            <person name="Qin H."/>
            <person name="Pang X."/>
            <person name="Han Y."/>
            <person name="Zhai J."/>
            <person name="Li M."/>
            <person name="Cui B."/>
            <person name="Qi Z."/>
            <person name="Jin L."/>
            <person name="Dai R."/>
            <person name="Chen F."/>
            <person name="Li S."/>
            <person name="Ye C."/>
            <person name="Du Z."/>
            <person name="Lin W."/>
            <person name="Wang J."/>
            <person name="Yu J."/>
            <person name="Yang H."/>
            <person name="Wang J."/>
            <person name="Huang P."/>
            <person name="Yang R."/>
        </authorList>
    </citation>
    <scope>NUCLEOTIDE SEQUENCE [LARGE SCALE GENOMIC DNA]</scope>
    <source>
        <strain evidence="2">91001 / Biovar Mediaevalis</strain>
    </source>
</reference>
<organism evidence="1 2">
    <name type="scientific">Yersinia pestis</name>
    <dbReference type="NCBI Taxonomy" id="632"/>
    <lineage>
        <taxon>Bacteria</taxon>
        <taxon>Pseudomonadati</taxon>
        <taxon>Pseudomonadota</taxon>
        <taxon>Gammaproteobacteria</taxon>
        <taxon>Enterobacterales</taxon>
        <taxon>Yersiniaceae</taxon>
        <taxon>Yersinia</taxon>
    </lineage>
</organism>
<dbReference type="KEGG" id="ypm:YP_1503"/>
<evidence type="ECO:0000313" key="2">
    <source>
        <dbReference type="Proteomes" id="UP000001019"/>
    </source>
</evidence>